<gene>
    <name evidence="1" type="ORF">PHACADRAFT_148445</name>
</gene>
<evidence type="ECO:0000313" key="1">
    <source>
        <dbReference type="EMBL" id="EKM53688.1"/>
    </source>
</evidence>
<dbReference type="Proteomes" id="UP000008370">
    <property type="component" value="Unassembled WGS sequence"/>
</dbReference>
<dbReference type="GeneID" id="18908755"/>
<proteinExistence type="predicted"/>
<dbReference type="HOGENOM" id="CLU_132775_0_0_1"/>
<accession>K5VQD4</accession>
<dbReference type="KEGG" id="pco:PHACADRAFT_148445"/>
<evidence type="ECO:0000313" key="2">
    <source>
        <dbReference type="Proteomes" id="UP000008370"/>
    </source>
</evidence>
<reference evidence="1 2" key="1">
    <citation type="journal article" date="2012" name="BMC Genomics">
        <title>Comparative genomics of the white-rot fungi, Phanerochaete carnosa and P. chrysosporium, to elucidate the genetic basis of the distinct wood types they colonize.</title>
        <authorList>
            <person name="Suzuki H."/>
            <person name="MacDonald J."/>
            <person name="Syed K."/>
            <person name="Salamov A."/>
            <person name="Hori C."/>
            <person name="Aerts A."/>
            <person name="Henrissat B."/>
            <person name="Wiebenga A."/>
            <person name="vanKuyk P.A."/>
            <person name="Barry K."/>
            <person name="Lindquist E."/>
            <person name="LaButti K."/>
            <person name="Lapidus A."/>
            <person name="Lucas S."/>
            <person name="Coutinho P."/>
            <person name="Gong Y."/>
            <person name="Samejima M."/>
            <person name="Mahadevan R."/>
            <person name="Abou-Zaid M."/>
            <person name="de Vries R.P."/>
            <person name="Igarashi K."/>
            <person name="Yadav J.S."/>
            <person name="Grigoriev I.V."/>
            <person name="Master E.R."/>
        </authorList>
    </citation>
    <scope>NUCLEOTIDE SEQUENCE [LARGE SCALE GENOMIC DNA]</scope>
    <source>
        <strain evidence="1 2">HHB-10118-sp</strain>
    </source>
</reference>
<dbReference type="EMBL" id="JH930474">
    <property type="protein sequence ID" value="EKM53688.1"/>
    <property type="molecule type" value="Genomic_DNA"/>
</dbReference>
<dbReference type="InParanoid" id="K5VQD4"/>
<dbReference type="RefSeq" id="XP_007398370.1">
    <property type="nucleotide sequence ID" value="XM_007398308.1"/>
</dbReference>
<dbReference type="AlphaFoldDB" id="K5VQD4"/>
<name>K5VQD4_PHACS</name>
<keyword evidence="2" id="KW-1185">Reference proteome</keyword>
<sequence>MDPRQREILMNVPAHRSGPEMSFEEIRIRDYITAYQTTGHTPQPIPAEPANPAERARLGLPPLWVPYSEVNGVPVPLDMQTMQSIRSASRRSPSDHTAIPEVQVFASAPVLNEVGQPQYMQSIVCQHPFSAFSSEVRVFTRDFPNILTIDQELRYQAYWIGKKYASEDVQSS</sequence>
<protein>
    <submittedName>
        <fullName evidence="1">Uncharacterized protein</fullName>
    </submittedName>
</protein>
<organism evidence="1 2">
    <name type="scientific">Phanerochaete carnosa (strain HHB-10118-sp)</name>
    <name type="common">White-rot fungus</name>
    <name type="synonym">Peniophora carnosa</name>
    <dbReference type="NCBI Taxonomy" id="650164"/>
    <lineage>
        <taxon>Eukaryota</taxon>
        <taxon>Fungi</taxon>
        <taxon>Dikarya</taxon>
        <taxon>Basidiomycota</taxon>
        <taxon>Agaricomycotina</taxon>
        <taxon>Agaricomycetes</taxon>
        <taxon>Polyporales</taxon>
        <taxon>Phanerochaetaceae</taxon>
        <taxon>Phanerochaete</taxon>
    </lineage>
</organism>
<dbReference type="OrthoDB" id="3234974at2759"/>